<dbReference type="AlphaFoldDB" id="X1DDQ0"/>
<gene>
    <name evidence="1" type="ORF">S01H4_43986</name>
</gene>
<evidence type="ECO:0000313" key="1">
    <source>
        <dbReference type="EMBL" id="GAH03189.1"/>
    </source>
</evidence>
<proteinExistence type="predicted"/>
<feature type="non-terminal residue" evidence="1">
    <location>
        <position position="1"/>
    </location>
</feature>
<reference evidence="1" key="1">
    <citation type="journal article" date="2014" name="Front. Microbiol.">
        <title>High frequency of phylogenetically diverse reductive dehalogenase-homologous genes in deep subseafloor sedimentary metagenomes.</title>
        <authorList>
            <person name="Kawai M."/>
            <person name="Futagami T."/>
            <person name="Toyoda A."/>
            <person name="Takaki Y."/>
            <person name="Nishi S."/>
            <person name="Hori S."/>
            <person name="Arai W."/>
            <person name="Tsubouchi T."/>
            <person name="Morono Y."/>
            <person name="Uchiyama I."/>
            <person name="Ito T."/>
            <person name="Fujiyama A."/>
            <person name="Inagaki F."/>
            <person name="Takami H."/>
        </authorList>
    </citation>
    <scope>NUCLEOTIDE SEQUENCE</scope>
    <source>
        <strain evidence="1">Expedition CK06-06</strain>
    </source>
</reference>
<accession>X1DDQ0</accession>
<name>X1DDQ0_9ZZZZ</name>
<organism evidence="1">
    <name type="scientific">marine sediment metagenome</name>
    <dbReference type="NCBI Taxonomy" id="412755"/>
    <lineage>
        <taxon>unclassified sequences</taxon>
        <taxon>metagenomes</taxon>
        <taxon>ecological metagenomes</taxon>
    </lineage>
</organism>
<sequence length="59" mass="7424">LLFLRIYKKKYERKRDLREIKKKLKPFEKIQIDVKYLDDIPEMYPECIVFKFNYVPNLI</sequence>
<dbReference type="EMBL" id="BART01024327">
    <property type="protein sequence ID" value="GAH03189.1"/>
    <property type="molecule type" value="Genomic_DNA"/>
</dbReference>
<comment type="caution">
    <text evidence="1">The sequence shown here is derived from an EMBL/GenBank/DDBJ whole genome shotgun (WGS) entry which is preliminary data.</text>
</comment>
<protein>
    <submittedName>
        <fullName evidence="1">Uncharacterized protein</fullName>
    </submittedName>
</protein>